<evidence type="ECO:0000313" key="2">
    <source>
        <dbReference type="Proteomes" id="UP000305401"/>
    </source>
</evidence>
<evidence type="ECO:0000313" key="1">
    <source>
        <dbReference type="EMBL" id="THG52706.1"/>
    </source>
</evidence>
<reference evidence="1" key="1">
    <citation type="submission" date="2019-04" db="EMBL/GenBank/DDBJ databases">
        <title>Microbes associate with the intestines of laboratory mice.</title>
        <authorList>
            <person name="Navarre W."/>
            <person name="Wong E."/>
            <person name="Huang K.C."/>
            <person name="Tropini C."/>
            <person name="Ng K."/>
            <person name="Yu B."/>
        </authorList>
    </citation>
    <scope>NUCLEOTIDE SEQUENCE</scope>
    <source>
        <strain evidence="1">NM86_A22</strain>
    </source>
</reference>
<name>A0AC61S5S2_9BACT</name>
<organism evidence="1 2">
    <name type="scientific">Muribaculum caecicola</name>
    <dbReference type="NCBI Taxonomy" id="3038144"/>
    <lineage>
        <taxon>Bacteria</taxon>
        <taxon>Pseudomonadati</taxon>
        <taxon>Bacteroidota</taxon>
        <taxon>Bacteroidia</taxon>
        <taxon>Bacteroidales</taxon>
        <taxon>Muribaculaceae</taxon>
        <taxon>Muribaculum</taxon>
    </lineage>
</organism>
<protein>
    <submittedName>
        <fullName evidence="1">Uncharacterized protein</fullName>
    </submittedName>
</protein>
<keyword evidence="2" id="KW-1185">Reference proteome</keyword>
<gene>
    <name evidence="1" type="ORF">E5990_04940</name>
</gene>
<dbReference type="Proteomes" id="UP000305401">
    <property type="component" value="Unassembled WGS sequence"/>
</dbReference>
<accession>A0AC61S5S2</accession>
<proteinExistence type="predicted"/>
<comment type="caution">
    <text evidence="1">The sequence shown here is derived from an EMBL/GenBank/DDBJ whole genome shotgun (WGS) entry which is preliminary data.</text>
</comment>
<dbReference type="EMBL" id="SSTG01000042">
    <property type="protein sequence ID" value="THG52706.1"/>
    <property type="molecule type" value="Genomic_DNA"/>
</dbReference>
<sequence>MEKSDVKTKPKRVVIKIGDVFCVEFDNRFKCYFQCIAKETDPFECEVIRVFKTRYAMSYVPVADDVVADEVDFFAHTPVRDGLLYNTWYKIGESCAVGADALENVLFGIAQKNKLNADGYYESLSPLDNWLIWKVGQKPVEIGRLPEKYHSIIKDGSLYRGSEIKTRVEYGYFKRTDMGYTIMKRHPLPDVDSYMKTSHEAAVYRYHFKGEYVVREVVMIDDEVMRLTPKHPVSGKYYLYTGAFGDVNWFEGDFITAEEFNKAWNSTKCTISRIIGSICKRLGNFVPGKFLDKD</sequence>